<evidence type="ECO:0000313" key="4">
    <source>
        <dbReference type="Proteomes" id="UP000229641"/>
    </source>
</evidence>
<feature type="domain" description="Mce/MlaD" evidence="2">
    <location>
        <begin position="46"/>
        <end position="127"/>
    </location>
</feature>
<dbReference type="PANTHER" id="PTHR33371">
    <property type="entry name" value="INTERMEMBRANE PHOSPHOLIPID TRANSPORT SYSTEM BINDING PROTEIN MLAD-RELATED"/>
    <property type="match status" value="1"/>
</dbReference>
<dbReference type="AlphaFoldDB" id="A0A2H0LY23"/>
<evidence type="ECO:0000259" key="2">
    <source>
        <dbReference type="Pfam" id="PF02470"/>
    </source>
</evidence>
<evidence type="ECO:0000256" key="1">
    <source>
        <dbReference type="SAM" id="Phobius"/>
    </source>
</evidence>
<dbReference type="EMBL" id="PCWA01000096">
    <property type="protein sequence ID" value="PIQ88584.1"/>
    <property type="molecule type" value="Genomic_DNA"/>
</dbReference>
<dbReference type="Proteomes" id="UP000229641">
    <property type="component" value="Unassembled WGS sequence"/>
</dbReference>
<accession>A0A2H0LY23</accession>
<gene>
    <name evidence="3" type="ORF">COV72_07565</name>
</gene>
<sequence>MPSLRGWVVTHKAKIEARVGIFVFVGLIILVYFVIHIGDLKLLASGYNLKVYFGFANGIKINAPVRVAGVDAGEVRDIKVFFDPGLEKTRVEVSFWVKNDTKIPKDSQVMINTLGILGEKYLEILPGSDYSNLFKDGDILPGEDPVSMEEIGNLGRRIALKLEEGIGSLNGLLGDKELKDSLRGTIANLNEMSEKINITLDKINKGEGTVGGFIHSDNIYQNLEALSADLKANPWKLLYRPKE</sequence>
<dbReference type="InterPro" id="IPR003399">
    <property type="entry name" value="Mce/MlaD"/>
</dbReference>
<name>A0A2H0LY23_9BACT</name>
<keyword evidence="1" id="KW-0472">Membrane</keyword>
<evidence type="ECO:0000313" key="3">
    <source>
        <dbReference type="EMBL" id="PIQ88584.1"/>
    </source>
</evidence>
<proteinExistence type="predicted"/>
<organism evidence="3 4">
    <name type="scientific">Candidatus Ghiorseimicrobium undicola</name>
    <dbReference type="NCBI Taxonomy" id="1974746"/>
    <lineage>
        <taxon>Bacteria</taxon>
        <taxon>Pseudomonadati</taxon>
        <taxon>Candidatus Omnitrophota</taxon>
        <taxon>Candidatus Ghiorseimicrobium</taxon>
    </lineage>
</organism>
<keyword evidence="1" id="KW-1133">Transmembrane helix</keyword>
<comment type="caution">
    <text evidence="3">The sequence shown here is derived from an EMBL/GenBank/DDBJ whole genome shotgun (WGS) entry which is preliminary data.</text>
</comment>
<dbReference type="Pfam" id="PF02470">
    <property type="entry name" value="MlaD"/>
    <property type="match status" value="1"/>
</dbReference>
<dbReference type="InterPro" id="IPR052336">
    <property type="entry name" value="MlaD_Phospholipid_Transporter"/>
</dbReference>
<feature type="transmembrane region" description="Helical" evidence="1">
    <location>
        <begin position="21"/>
        <end position="38"/>
    </location>
</feature>
<reference evidence="3 4" key="1">
    <citation type="submission" date="2017-09" db="EMBL/GenBank/DDBJ databases">
        <title>Depth-based differentiation of microbial function through sediment-hosted aquifers and enrichment of novel symbionts in the deep terrestrial subsurface.</title>
        <authorList>
            <person name="Probst A.J."/>
            <person name="Ladd B."/>
            <person name="Jarett J.K."/>
            <person name="Geller-Mcgrath D.E."/>
            <person name="Sieber C.M."/>
            <person name="Emerson J.B."/>
            <person name="Anantharaman K."/>
            <person name="Thomas B.C."/>
            <person name="Malmstrom R."/>
            <person name="Stieglmeier M."/>
            <person name="Klingl A."/>
            <person name="Woyke T."/>
            <person name="Ryan C.M."/>
            <person name="Banfield J.F."/>
        </authorList>
    </citation>
    <scope>NUCLEOTIDE SEQUENCE [LARGE SCALE GENOMIC DNA]</scope>
    <source>
        <strain evidence="3">CG11_big_fil_rev_8_21_14_0_20_42_13</strain>
    </source>
</reference>
<keyword evidence="1" id="KW-0812">Transmembrane</keyword>
<protein>
    <recommendedName>
        <fullName evidence="2">Mce/MlaD domain-containing protein</fullName>
    </recommendedName>
</protein>
<dbReference type="PANTHER" id="PTHR33371:SF4">
    <property type="entry name" value="INTERMEMBRANE PHOSPHOLIPID TRANSPORT SYSTEM BINDING PROTEIN MLAD"/>
    <property type="match status" value="1"/>
</dbReference>